<dbReference type="CDD" id="cd00056">
    <property type="entry name" value="ENDO3c"/>
    <property type="match status" value="1"/>
</dbReference>
<comment type="caution">
    <text evidence="7">The sequence shown here is derived from an EMBL/GenBank/DDBJ whole genome shotgun (WGS) entry which is preliminary data.</text>
</comment>
<dbReference type="EC" id="3.2.2.21" evidence="3"/>
<evidence type="ECO:0000256" key="1">
    <source>
        <dbReference type="ARBA" id="ARBA00000086"/>
    </source>
</evidence>
<gene>
    <name evidence="7" type="ORF">BWZ43_24835</name>
</gene>
<dbReference type="GO" id="GO:0043916">
    <property type="term" value="F:DNA-7-methylguanine glycosylase activity"/>
    <property type="evidence" value="ECO:0007669"/>
    <property type="project" value="TreeGrafter"/>
</dbReference>
<evidence type="ECO:0000256" key="4">
    <source>
        <dbReference type="ARBA" id="ARBA00022763"/>
    </source>
</evidence>
<proteinExistence type="inferred from homology"/>
<evidence type="ECO:0000259" key="6">
    <source>
        <dbReference type="SMART" id="SM00478"/>
    </source>
</evidence>
<sequence length="217" mass="24878">MIRLNQIILQKLGTADPILQQLMKLIGPLNIKISDDPYQALLRSIVGQQLSAKVASVLNERLKKLTNSNLSPETILALSDEQLREIGISYRKISYIRDLSEKITKKELLFEQFSYMGNETVIQQLTQVKGIGRWTAEMFLIFSLGRLDVLSLLDIGLQRGVKWLYSVSKESDGKKLLEEKGKAWTPYQSIASLYLWEVVNQEYVVSYPSFEEYLRSN</sequence>
<evidence type="ECO:0000256" key="5">
    <source>
        <dbReference type="ARBA" id="ARBA00023204"/>
    </source>
</evidence>
<reference evidence="7 8" key="1">
    <citation type="submission" date="2017-01" db="EMBL/GenBank/DDBJ databases">
        <title>Draft genome sequence of Bacillus oleronius.</title>
        <authorList>
            <person name="Allam M."/>
        </authorList>
    </citation>
    <scope>NUCLEOTIDE SEQUENCE [LARGE SCALE GENOMIC DNA]</scope>
    <source>
        <strain evidence="7 8">DSM 9356</strain>
    </source>
</reference>
<dbReference type="PANTHER" id="PTHR43003:SF5">
    <property type="entry name" value="DNA-3-METHYLADENINE GLYCOSYLASE"/>
    <property type="match status" value="1"/>
</dbReference>
<dbReference type="SMART" id="SM00478">
    <property type="entry name" value="ENDO3c"/>
    <property type="match status" value="1"/>
</dbReference>
<feature type="domain" description="HhH-GPD" evidence="6">
    <location>
        <begin position="46"/>
        <end position="200"/>
    </location>
</feature>
<dbReference type="InterPro" id="IPR011257">
    <property type="entry name" value="DNA_glycosylase"/>
</dbReference>
<keyword evidence="8" id="KW-1185">Reference proteome</keyword>
<dbReference type="Gene3D" id="1.10.1670.40">
    <property type="match status" value="1"/>
</dbReference>
<keyword evidence="5" id="KW-0234">DNA repair</keyword>
<organism evidence="7 8">
    <name type="scientific">Heyndrickxia oleronia</name>
    <dbReference type="NCBI Taxonomy" id="38875"/>
    <lineage>
        <taxon>Bacteria</taxon>
        <taxon>Bacillati</taxon>
        <taxon>Bacillota</taxon>
        <taxon>Bacilli</taxon>
        <taxon>Bacillales</taxon>
        <taxon>Bacillaceae</taxon>
        <taxon>Heyndrickxia</taxon>
    </lineage>
</organism>
<dbReference type="Pfam" id="PF00730">
    <property type="entry name" value="HhH-GPD"/>
    <property type="match status" value="1"/>
</dbReference>
<dbReference type="InterPro" id="IPR003265">
    <property type="entry name" value="HhH-GPD_domain"/>
</dbReference>
<accession>A0A8E2LC14</accession>
<dbReference type="InterPro" id="IPR051912">
    <property type="entry name" value="Alkylbase_DNA_Glycosylase/TA"/>
</dbReference>
<dbReference type="Proteomes" id="UP000189761">
    <property type="component" value="Unassembled WGS sequence"/>
</dbReference>
<dbReference type="GO" id="GO:0005737">
    <property type="term" value="C:cytoplasm"/>
    <property type="evidence" value="ECO:0007669"/>
    <property type="project" value="TreeGrafter"/>
</dbReference>
<dbReference type="EMBL" id="MTLA01000484">
    <property type="protein sequence ID" value="OOP65598.1"/>
    <property type="molecule type" value="Genomic_DNA"/>
</dbReference>
<comment type="similarity">
    <text evidence="2">Belongs to the alkylbase DNA glycosidase AlkA family.</text>
</comment>
<comment type="catalytic activity">
    <reaction evidence="1">
        <text>Hydrolysis of alkylated DNA, releasing 3-methyladenine, 3-methylguanine, 7-methylguanine and 7-methyladenine.</text>
        <dbReference type="EC" id="3.2.2.21"/>
    </reaction>
</comment>
<protein>
    <recommendedName>
        <fullName evidence="3">DNA-3-methyladenine glycosylase II</fullName>
        <ecNumber evidence="3">3.2.2.21</ecNumber>
    </recommendedName>
</protein>
<dbReference type="GO" id="GO:0006307">
    <property type="term" value="P:DNA alkylation repair"/>
    <property type="evidence" value="ECO:0007669"/>
    <property type="project" value="TreeGrafter"/>
</dbReference>
<dbReference type="GO" id="GO:0032993">
    <property type="term" value="C:protein-DNA complex"/>
    <property type="evidence" value="ECO:0007669"/>
    <property type="project" value="TreeGrafter"/>
</dbReference>
<dbReference type="GO" id="GO:0008725">
    <property type="term" value="F:DNA-3-methyladenine glycosylase activity"/>
    <property type="evidence" value="ECO:0007669"/>
    <property type="project" value="TreeGrafter"/>
</dbReference>
<dbReference type="GO" id="GO:0032131">
    <property type="term" value="F:alkylated DNA binding"/>
    <property type="evidence" value="ECO:0007669"/>
    <property type="project" value="TreeGrafter"/>
</dbReference>
<dbReference type="AlphaFoldDB" id="A0A8E2LC14"/>
<dbReference type="FunFam" id="1.10.340.30:FF:000004">
    <property type="entry name" value="DNA-3-methyladenine glycosylase II"/>
    <property type="match status" value="1"/>
</dbReference>
<keyword evidence="4" id="KW-0227">DNA damage</keyword>
<name>A0A8E2LC14_9BACI</name>
<dbReference type="Gene3D" id="1.10.340.30">
    <property type="entry name" value="Hypothetical protein, domain 2"/>
    <property type="match status" value="1"/>
</dbReference>
<evidence type="ECO:0000313" key="8">
    <source>
        <dbReference type="Proteomes" id="UP000189761"/>
    </source>
</evidence>
<evidence type="ECO:0000256" key="3">
    <source>
        <dbReference type="ARBA" id="ARBA00012000"/>
    </source>
</evidence>
<dbReference type="GO" id="GO:0006285">
    <property type="term" value="P:base-excision repair, AP site formation"/>
    <property type="evidence" value="ECO:0007669"/>
    <property type="project" value="TreeGrafter"/>
</dbReference>
<evidence type="ECO:0000256" key="2">
    <source>
        <dbReference type="ARBA" id="ARBA00010817"/>
    </source>
</evidence>
<dbReference type="PANTHER" id="PTHR43003">
    <property type="entry name" value="DNA-3-METHYLADENINE GLYCOSYLASE"/>
    <property type="match status" value="1"/>
</dbReference>
<dbReference type="SUPFAM" id="SSF48150">
    <property type="entry name" value="DNA-glycosylase"/>
    <property type="match status" value="1"/>
</dbReference>
<evidence type="ECO:0000313" key="7">
    <source>
        <dbReference type="EMBL" id="OOP65598.1"/>
    </source>
</evidence>